<dbReference type="PANTHER" id="PTHR12466:SF8">
    <property type="entry name" value="PARAFIBROMIN"/>
    <property type="match status" value="1"/>
</dbReference>
<keyword evidence="4" id="KW-0539">Nucleus</keyword>
<dbReference type="InterPro" id="IPR007852">
    <property type="entry name" value="Cdc73/Parafibromin"/>
</dbReference>
<feature type="region of interest" description="Disordered" evidence="5">
    <location>
        <begin position="215"/>
        <end position="240"/>
    </location>
</feature>
<evidence type="ECO:0000313" key="7">
    <source>
        <dbReference type="EMBL" id="GAA99319.1"/>
    </source>
</evidence>
<dbReference type="GO" id="GO:0006368">
    <property type="term" value="P:transcription elongation by RNA polymerase II"/>
    <property type="evidence" value="ECO:0007669"/>
    <property type="project" value="InterPro"/>
</dbReference>
<dbReference type="InterPro" id="IPR031336">
    <property type="entry name" value="CDC73_C"/>
</dbReference>
<dbReference type="AlphaFoldDB" id="G7E9K0"/>
<dbReference type="Gene3D" id="3.40.50.11990">
    <property type="entry name" value="RNA polymerase II accessory factor, Cdc73 C-terminal domain"/>
    <property type="match status" value="1"/>
</dbReference>
<sequence length="418" mass="46480">MAEAGDPLKLLTEAITKGLTIALLDEAGTEVYGLGEAKTLSFRRPSGQSVNLPKDTATRVRAALPSSEEESADQIASAAKLDLQTLLFCWLKRELPTGEYINAAISQGTAFVSVQLKGAVIDLLQGKGDQSGLVIPQPSEGTDAQEDAARDAKPKASVYVPNRADFELVKQLYAFTEPIQLMDKDKALRGAKPHDFSNVRDMVKDRIQAVKNDLRNGGKGLSVTSHARPAPEAQAQKRKRGHDVPIIIVSPSPSSLVTMANVKRFLETSQYEVGSESDRAEVQQITHKRQLGALSKQAMLAKGSGSEKEVKYTILDSVETLERFGDWDRVVCVMTTGHEWQFKNYRWEDPKALFQNVKGVHFRWANQIDASMHAKLKSWNVTEYQLQPNQRHTDKSIIAEFWQSLEQWIAAHKPQLNY</sequence>
<gene>
    <name evidence="7" type="primary">Mo06014</name>
    <name evidence="7" type="ORF">E5Q_06014</name>
</gene>
<accession>G7E9K0</accession>
<dbReference type="PANTHER" id="PTHR12466">
    <property type="entry name" value="CDC73 DOMAIN PROTEIN"/>
    <property type="match status" value="1"/>
</dbReference>
<keyword evidence="3" id="KW-0804">Transcription</keyword>
<dbReference type="OMA" id="FRPDYWN"/>
<dbReference type="RefSeq" id="XP_014568561.1">
    <property type="nucleotide sequence ID" value="XM_014713075.1"/>
</dbReference>
<proteinExistence type="inferred from homology"/>
<dbReference type="FunCoup" id="G7E9K0">
    <property type="interactions" value="64"/>
</dbReference>
<dbReference type="HOGENOM" id="CLU_025849_2_1_1"/>
<dbReference type="eggNOG" id="KOG3786">
    <property type="taxonomic scope" value="Eukaryota"/>
</dbReference>
<reference evidence="7 8" key="1">
    <citation type="journal article" date="2011" name="J. Gen. Appl. Microbiol.">
        <title>Draft genome sequencing of the enigmatic basidiomycete Mixia osmundae.</title>
        <authorList>
            <person name="Nishida H."/>
            <person name="Nagatsuka Y."/>
            <person name="Sugiyama J."/>
        </authorList>
    </citation>
    <scope>NUCLEOTIDE SEQUENCE [LARGE SCALE GENOMIC DNA]</scope>
    <source>
        <strain evidence="8">CBS 9802 / IAM 14324 / JCM 22182 / KY 12970</strain>
    </source>
</reference>
<evidence type="ECO:0000256" key="1">
    <source>
        <dbReference type="ARBA" id="ARBA00004123"/>
    </source>
</evidence>
<dbReference type="STRING" id="764103.G7E9K0"/>
<evidence type="ECO:0000313" key="8">
    <source>
        <dbReference type="Proteomes" id="UP000009131"/>
    </source>
</evidence>
<dbReference type="Pfam" id="PF05179">
    <property type="entry name" value="CDC73_C"/>
    <property type="match status" value="1"/>
</dbReference>
<feature type="region of interest" description="Disordered" evidence="5">
    <location>
        <begin position="136"/>
        <end position="155"/>
    </location>
</feature>
<dbReference type="GO" id="GO:0000993">
    <property type="term" value="F:RNA polymerase II complex binding"/>
    <property type="evidence" value="ECO:0007669"/>
    <property type="project" value="TreeGrafter"/>
</dbReference>
<dbReference type="GO" id="GO:0016593">
    <property type="term" value="C:Cdc73/Paf1 complex"/>
    <property type="evidence" value="ECO:0007669"/>
    <property type="project" value="InterPro"/>
</dbReference>
<protein>
    <recommendedName>
        <fullName evidence="6">Cell division control protein 73 C-terminal domain-containing protein</fullName>
    </recommendedName>
</protein>
<organism evidence="7 8">
    <name type="scientific">Mixia osmundae (strain CBS 9802 / IAM 14324 / JCM 22182 / KY 12970)</name>
    <dbReference type="NCBI Taxonomy" id="764103"/>
    <lineage>
        <taxon>Eukaryota</taxon>
        <taxon>Fungi</taxon>
        <taxon>Dikarya</taxon>
        <taxon>Basidiomycota</taxon>
        <taxon>Pucciniomycotina</taxon>
        <taxon>Mixiomycetes</taxon>
        <taxon>Mixiales</taxon>
        <taxon>Mixiaceae</taxon>
        <taxon>Mixia</taxon>
    </lineage>
</organism>
<keyword evidence="8" id="KW-1185">Reference proteome</keyword>
<dbReference type="InterPro" id="IPR038103">
    <property type="entry name" value="CDC73_C_sf"/>
</dbReference>
<dbReference type="GO" id="GO:0032968">
    <property type="term" value="P:positive regulation of transcription elongation by RNA polymerase II"/>
    <property type="evidence" value="ECO:0007669"/>
    <property type="project" value="TreeGrafter"/>
</dbReference>
<evidence type="ECO:0000256" key="2">
    <source>
        <dbReference type="ARBA" id="ARBA00010427"/>
    </source>
</evidence>
<evidence type="ECO:0000259" key="6">
    <source>
        <dbReference type="Pfam" id="PF05179"/>
    </source>
</evidence>
<reference evidence="7 8" key="2">
    <citation type="journal article" date="2012" name="Open Biol.">
        <title>Characteristics of nucleosomes and linker DNA regions on the genome of the basidiomycete Mixia osmundae revealed by mono- and dinucleosome mapping.</title>
        <authorList>
            <person name="Nishida H."/>
            <person name="Kondo S."/>
            <person name="Matsumoto T."/>
            <person name="Suzuki Y."/>
            <person name="Yoshikawa H."/>
            <person name="Taylor T.D."/>
            <person name="Sugiyama J."/>
        </authorList>
    </citation>
    <scope>NUCLEOTIDE SEQUENCE [LARGE SCALE GENOMIC DNA]</scope>
    <source>
        <strain evidence="8">CBS 9802 / IAM 14324 / JCM 22182 / KY 12970</strain>
    </source>
</reference>
<comment type="subcellular location">
    <subcellularLocation>
        <location evidence="1">Nucleus</location>
    </subcellularLocation>
</comment>
<comment type="caution">
    <text evidence="7">The sequence shown here is derived from an EMBL/GenBank/DDBJ whole genome shotgun (WGS) entry which is preliminary data.</text>
</comment>
<dbReference type="Proteomes" id="UP000009131">
    <property type="component" value="Unassembled WGS sequence"/>
</dbReference>
<dbReference type="OrthoDB" id="2186602at2759"/>
<evidence type="ECO:0000256" key="5">
    <source>
        <dbReference type="SAM" id="MobiDB-lite"/>
    </source>
</evidence>
<evidence type="ECO:0000256" key="3">
    <source>
        <dbReference type="ARBA" id="ARBA00023163"/>
    </source>
</evidence>
<name>G7E9K0_MIXOS</name>
<dbReference type="InParanoid" id="G7E9K0"/>
<dbReference type="EMBL" id="BABT02000220">
    <property type="protein sequence ID" value="GAA99319.1"/>
    <property type="molecule type" value="Genomic_DNA"/>
</dbReference>
<comment type="similarity">
    <text evidence="2">Belongs to the CDC73 family.</text>
</comment>
<evidence type="ECO:0000256" key="4">
    <source>
        <dbReference type="ARBA" id="ARBA00023242"/>
    </source>
</evidence>
<feature type="domain" description="Cell division control protein 73 C-terminal" evidence="6">
    <location>
        <begin position="243"/>
        <end position="408"/>
    </location>
</feature>